<name>A0A1H0IT96_9BACT</name>
<feature type="domain" description="Erythromycin biosynthesis protein CIII-like C-terminal" evidence="1">
    <location>
        <begin position="246"/>
        <end position="362"/>
    </location>
</feature>
<dbReference type="EMBL" id="FNJI01000001">
    <property type="protein sequence ID" value="SDO34686.1"/>
    <property type="molecule type" value="Genomic_DNA"/>
</dbReference>
<dbReference type="GO" id="GO:0008194">
    <property type="term" value="F:UDP-glycosyltransferase activity"/>
    <property type="evidence" value="ECO:0007669"/>
    <property type="project" value="InterPro"/>
</dbReference>
<evidence type="ECO:0000259" key="1">
    <source>
        <dbReference type="Pfam" id="PF06722"/>
    </source>
</evidence>
<dbReference type="InterPro" id="IPR050426">
    <property type="entry name" value="Glycosyltransferase_28"/>
</dbReference>
<dbReference type="GO" id="GO:0017000">
    <property type="term" value="P:antibiotic biosynthetic process"/>
    <property type="evidence" value="ECO:0007669"/>
    <property type="project" value="UniProtKB-ARBA"/>
</dbReference>
<dbReference type="PANTHER" id="PTHR48050">
    <property type="entry name" value="STEROL 3-BETA-GLUCOSYLTRANSFERASE"/>
    <property type="match status" value="1"/>
</dbReference>
<dbReference type="RefSeq" id="WP_092218568.1">
    <property type="nucleotide sequence ID" value="NZ_FNJI01000001.1"/>
</dbReference>
<keyword evidence="2" id="KW-0808">Transferase</keyword>
<proteinExistence type="predicted"/>
<dbReference type="CDD" id="cd03784">
    <property type="entry name" value="GT1_Gtf-like"/>
    <property type="match status" value="1"/>
</dbReference>
<dbReference type="STRING" id="91360.SAMN05660330_00016"/>
<evidence type="ECO:0000313" key="2">
    <source>
        <dbReference type="EMBL" id="SDO34686.1"/>
    </source>
</evidence>
<protein>
    <submittedName>
        <fullName evidence="2">UDP:flavonoid glycosyltransferase YjiC, YdhE family</fullName>
    </submittedName>
</protein>
<dbReference type="OrthoDB" id="764352at2"/>
<dbReference type="Proteomes" id="UP000199073">
    <property type="component" value="Unassembled WGS sequence"/>
</dbReference>
<keyword evidence="3" id="KW-1185">Reference proteome</keyword>
<dbReference type="PANTHER" id="PTHR48050:SF13">
    <property type="entry name" value="STEROL 3-BETA-GLUCOSYLTRANSFERASE UGT80A2"/>
    <property type="match status" value="1"/>
</dbReference>
<reference evidence="2 3" key="1">
    <citation type="submission" date="2016-10" db="EMBL/GenBank/DDBJ databases">
        <authorList>
            <person name="de Groot N.N."/>
        </authorList>
    </citation>
    <scope>NUCLEOTIDE SEQUENCE [LARGE SCALE GENOMIC DNA]</scope>
    <source>
        <strain evidence="2 3">DSM 12130</strain>
    </source>
</reference>
<sequence>MMQKGENKTIVGIVSACGGGDWPPLLAVAAGLQQRGHGVAMICERSLVATVRRAGLAALCLPDELELGKIFNPAIRRLWQNHRQLDRNCPNPFTQWAELVKPVVAERVRRLSPCCFLSSLFGAGLARVLAAEFAVPWCLVNPGFYFGFRTTEEGSDDFSPLGYRMYRYWLSPVVLHSDLALHATDRLFDGNKRDLPPGNIYCGPLFWEASGAVPQAFFEPGHPWVLVSLSMAAQENDEQIVKAAVSALVKMELRVLVTVGRRHDRRMLKAVPENVLVCGYIPHSLVMPECRLVISHGGHGTVMKAIRYRTPLLLVPWGRDQPGVSRRARAMGVAGLVARTECNESSLAAAIATILDDGEIRKKLLQHSVRFGGEDSLDAACRAVQDMLG</sequence>
<gene>
    <name evidence="2" type="ORF">SAMN05660330_00016</name>
</gene>
<organism evidence="2 3">
    <name type="scientific">Desulforhopalus singaporensis</name>
    <dbReference type="NCBI Taxonomy" id="91360"/>
    <lineage>
        <taxon>Bacteria</taxon>
        <taxon>Pseudomonadati</taxon>
        <taxon>Thermodesulfobacteriota</taxon>
        <taxon>Desulfobulbia</taxon>
        <taxon>Desulfobulbales</taxon>
        <taxon>Desulfocapsaceae</taxon>
        <taxon>Desulforhopalus</taxon>
    </lineage>
</organism>
<dbReference type="GO" id="GO:0016758">
    <property type="term" value="F:hexosyltransferase activity"/>
    <property type="evidence" value="ECO:0007669"/>
    <property type="project" value="UniProtKB-ARBA"/>
</dbReference>
<dbReference type="AlphaFoldDB" id="A0A1H0IT96"/>
<dbReference type="InterPro" id="IPR010610">
    <property type="entry name" value="EryCIII-like_C"/>
</dbReference>
<evidence type="ECO:0000313" key="3">
    <source>
        <dbReference type="Proteomes" id="UP000199073"/>
    </source>
</evidence>
<dbReference type="InterPro" id="IPR002213">
    <property type="entry name" value="UDP_glucos_trans"/>
</dbReference>
<dbReference type="Pfam" id="PF06722">
    <property type="entry name" value="EryCIII-like_C"/>
    <property type="match status" value="1"/>
</dbReference>
<accession>A0A1H0IT96</accession>
<dbReference type="SUPFAM" id="SSF53756">
    <property type="entry name" value="UDP-Glycosyltransferase/glycogen phosphorylase"/>
    <property type="match status" value="1"/>
</dbReference>
<dbReference type="Gene3D" id="3.40.50.2000">
    <property type="entry name" value="Glycogen Phosphorylase B"/>
    <property type="match status" value="2"/>
</dbReference>